<comment type="caution">
    <text evidence="2">The sequence shown here is derived from an EMBL/GenBank/DDBJ whole genome shotgun (WGS) entry which is preliminary data.</text>
</comment>
<evidence type="ECO:0008006" key="6">
    <source>
        <dbReference type="Google" id="ProtNLM"/>
    </source>
</evidence>
<sequence length="309" mass="34598">MEVQQKGARTERLPGDYLQPGKLTYGRLAGRSLPSLNKTPEEGLKVSTLCGKKNGLYLEGCICGIPCSILVDTGANITILRTELAQNLKGQLIYTDPNIFLNTTTGEKAEIHDKLDASIECGSRKFQYSIYVAGITDPCILGLDFLQKFNFTIDLEKNEIRTVGEEISLFTANVQHSKICSILKGDLVAATLVDLQREAIPDRVLNLKNKHKNVDKGAVITTCEPLVDIFARPQEFYEAQYLPSTLENLEVLNEEQRTEVRKLLKEFQNLFSTCDAGVGRCNMIQHRINTGDHPPIKQYPRRLSLARKE</sequence>
<proteinExistence type="predicted"/>
<evidence type="ECO:0000313" key="4">
    <source>
        <dbReference type="EMBL" id="GBL87350.1"/>
    </source>
</evidence>
<dbReference type="Proteomes" id="UP000499080">
    <property type="component" value="Unassembled WGS sequence"/>
</dbReference>
<evidence type="ECO:0000313" key="1">
    <source>
        <dbReference type="EMBL" id="GBL87303.1"/>
    </source>
</evidence>
<dbReference type="SUPFAM" id="SSF50630">
    <property type="entry name" value="Acid proteases"/>
    <property type="match status" value="1"/>
</dbReference>
<accession>A0A4Y2B7J8</accession>
<reference evidence="2 5" key="1">
    <citation type="journal article" date="2019" name="Sci. Rep.">
        <title>Orb-weaving spider Araneus ventricosus genome elucidates the spidroin gene catalogue.</title>
        <authorList>
            <person name="Kono N."/>
            <person name="Nakamura H."/>
            <person name="Ohtoshi R."/>
            <person name="Moran D.A.P."/>
            <person name="Shinohara A."/>
            <person name="Yoshida Y."/>
            <person name="Fujiwara M."/>
            <person name="Mori M."/>
            <person name="Tomita M."/>
            <person name="Arakawa K."/>
        </authorList>
    </citation>
    <scope>NUCLEOTIDE SEQUENCE [LARGE SCALE GENOMIC DNA]</scope>
</reference>
<dbReference type="GO" id="GO:0004190">
    <property type="term" value="F:aspartic-type endopeptidase activity"/>
    <property type="evidence" value="ECO:0007669"/>
    <property type="project" value="InterPro"/>
</dbReference>
<dbReference type="CDD" id="cd00303">
    <property type="entry name" value="retropepsin_like"/>
    <property type="match status" value="1"/>
</dbReference>
<evidence type="ECO:0000313" key="2">
    <source>
        <dbReference type="EMBL" id="GBL87315.1"/>
    </source>
</evidence>
<dbReference type="EMBL" id="BGPR01082477">
    <property type="protein sequence ID" value="GBL87303.1"/>
    <property type="molecule type" value="Genomic_DNA"/>
</dbReference>
<dbReference type="OrthoDB" id="6147719at2759"/>
<dbReference type="InterPro" id="IPR001969">
    <property type="entry name" value="Aspartic_peptidase_AS"/>
</dbReference>
<dbReference type="PROSITE" id="PS00141">
    <property type="entry name" value="ASP_PROTEASE"/>
    <property type="match status" value="1"/>
</dbReference>
<dbReference type="Gene3D" id="2.40.70.10">
    <property type="entry name" value="Acid Proteases"/>
    <property type="match status" value="1"/>
</dbReference>
<dbReference type="EMBL" id="BGPR01082485">
    <property type="protein sequence ID" value="GBL87350.1"/>
    <property type="molecule type" value="Genomic_DNA"/>
</dbReference>
<name>A0A4Y2B7J8_ARAVE</name>
<dbReference type="AlphaFoldDB" id="A0A4Y2B7J8"/>
<protein>
    <recommendedName>
        <fullName evidence="6">Peptidase A2 domain-containing protein</fullName>
    </recommendedName>
</protein>
<dbReference type="EMBL" id="BGPR01082484">
    <property type="protein sequence ID" value="GBL87343.1"/>
    <property type="molecule type" value="Genomic_DNA"/>
</dbReference>
<dbReference type="GO" id="GO:0006508">
    <property type="term" value="P:proteolysis"/>
    <property type="evidence" value="ECO:0007669"/>
    <property type="project" value="InterPro"/>
</dbReference>
<dbReference type="EMBL" id="BGPR01082480">
    <property type="protein sequence ID" value="GBL87315.1"/>
    <property type="molecule type" value="Genomic_DNA"/>
</dbReference>
<dbReference type="InterPro" id="IPR021109">
    <property type="entry name" value="Peptidase_aspartic_dom_sf"/>
</dbReference>
<organism evidence="2 5">
    <name type="scientific">Araneus ventricosus</name>
    <name type="common">Orbweaver spider</name>
    <name type="synonym">Epeira ventricosa</name>
    <dbReference type="NCBI Taxonomy" id="182803"/>
    <lineage>
        <taxon>Eukaryota</taxon>
        <taxon>Metazoa</taxon>
        <taxon>Ecdysozoa</taxon>
        <taxon>Arthropoda</taxon>
        <taxon>Chelicerata</taxon>
        <taxon>Arachnida</taxon>
        <taxon>Araneae</taxon>
        <taxon>Araneomorphae</taxon>
        <taxon>Entelegynae</taxon>
        <taxon>Araneoidea</taxon>
        <taxon>Araneidae</taxon>
        <taxon>Araneus</taxon>
    </lineage>
</organism>
<evidence type="ECO:0000313" key="5">
    <source>
        <dbReference type="Proteomes" id="UP000499080"/>
    </source>
</evidence>
<keyword evidence="5" id="KW-1185">Reference proteome</keyword>
<evidence type="ECO:0000313" key="3">
    <source>
        <dbReference type="EMBL" id="GBL87343.1"/>
    </source>
</evidence>
<gene>
    <name evidence="3" type="ORF">AVEN_109107_1</name>
    <name evidence="4" type="ORF">AVEN_134647_1</name>
    <name evidence="1" type="ORF">AVEN_224560_1</name>
    <name evidence="2" type="ORF">AVEN_37014_1</name>
</gene>
<dbReference type="Pfam" id="PF13975">
    <property type="entry name" value="gag-asp_proteas"/>
    <property type="match status" value="1"/>
</dbReference>